<dbReference type="Pfam" id="PF02590">
    <property type="entry name" value="SPOUT_MTase"/>
    <property type="match status" value="1"/>
</dbReference>
<sequence>MFITLIAVGRMQRGPEQDLVSTYQKRLPWRLDIHEIDIKKPAQTADERKAREAERILAAVPDGAVVVALDERGKHLSSRDLAKKFDGWSGQGFNSLAVIIGGADGLDESVRQRAELTLALGTLTWPHMLVRAMIAEQLYRVWSITAGHPYHRD</sequence>
<keyword evidence="1 5" id="KW-0489">Methyltransferase</keyword>
<keyword evidence="2 5" id="KW-0808">Transferase</keyword>
<keyword evidence="5" id="KW-0963">Cytoplasm</keyword>
<evidence type="ECO:0000313" key="7">
    <source>
        <dbReference type="Proteomes" id="UP001217500"/>
    </source>
</evidence>
<reference evidence="6" key="1">
    <citation type="submission" date="2023-01" db="EMBL/GenBank/DDBJ databases">
        <title>The genome sequence of Kordiimonadaceae bacterium 6D33.</title>
        <authorList>
            <person name="Liu Y."/>
        </authorList>
    </citation>
    <scope>NUCLEOTIDE SEQUENCE</scope>
    <source>
        <strain evidence="6">6D33</strain>
    </source>
</reference>
<name>A0AAE9XTC8_9PROT</name>
<proteinExistence type="inferred from homology"/>
<gene>
    <name evidence="5 6" type="primary">rlmH</name>
    <name evidence="6" type="ORF">PH603_15210</name>
</gene>
<organism evidence="6 7">
    <name type="scientific">Gimibacter soli</name>
    <dbReference type="NCBI Taxonomy" id="3024400"/>
    <lineage>
        <taxon>Bacteria</taxon>
        <taxon>Pseudomonadati</taxon>
        <taxon>Pseudomonadota</taxon>
        <taxon>Alphaproteobacteria</taxon>
        <taxon>Kordiimonadales</taxon>
        <taxon>Temperatibacteraceae</taxon>
        <taxon>Gimibacter</taxon>
    </lineage>
</organism>
<feature type="binding site" evidence="5">
    <location>
        <position position="69"/>
    </location>
    <ligand>
        <name>S-adenosyl-L-methionine</name>
        <dbReference type="ChEBI" id="CHEBI:59789"/>
    </ligand>
</feature>
<evidence type="ECO:0000256" key="3">
    <source>
        <dbReference type="ARBA" id="ARBA00022691"/>
    </source>
</evidence>
<evidence type="ECO:0000256" key="5">
    <source>
        <dbReference type="HAMAP-Rule" id="MF_00658"/>
    </source>
</evidence>
<dbReference type="PANTHER" id="PTHR33603">
    <property type="entry name" value="METHYLTRANSFERASE"/>
    <property type="match status" value="1"/>
</dbReference>
<dbReference type="EMBL" id="CP116805">
    <property type="protein sequence ID" value="WCL53885.1"/>
    <property type="molecule type" value="Genomic_DNA"/>
</dbReference>
<comment type="subunit">
    <text evidence="5">Homodimer.</text>
</comment>
<dbReference type="InterPro" id="IPR029028">
    <property type="entry name" value="Alpha/beta_knot_MTases"/>
</dbReference>
<dbReference type="KEGG" id="gso:PH603_15210"/>
<dbReference type="Proteomes" id="UP001217500">
    <property type="component" value="Chromosome"/>
</dbReference>
<dbReference type="GO" id="GO:0070038">
    <property type="term" value="F:rRNA (pseudouridine-N3-)-methyltransferase activity"/>
    <property type="evidence" value="ECO:0007669"/>
    <property type="project" value="UniProtKB-UniRule"/>
</dbReference>
<comment type="similarity">
    <text evidence="4 5">Belongs to the RNA methyltransferase RlmH family.</text>
</comment>
<dbReference type="PANTHER" id="PTHR33603:SF1">
    <property type="entry name" value="RIBOSOMAL RNA LARGE SUBUNIT METHYLTRANSFERASE H"/>
    <property type="match status" value="1"/>
</dbReference>
<dbReference type="HAMAP" id="MF_00658">
    <property type="entry name" value="23SrRNA_methyltr_H"/>
    <property type="match status" value="1"/>
</dbReference>
<dbReference type="PIRSF" id="PIRSF004505">
    <property type="entry name" value="MT_bac"/>
    <property type="match status" value="1"/>
</dbReference>
<feature type="binding site" evidence="5">
    <location>
        <begin position="120"/>
        <end position="125"/>
    </location>
    <ligand>
        <name>S-adenosyl-L-methionine</name>
        <dbReference type="ChEBI" id="CHEBI:59789"/>
    </ligand>
</feature>
<comment type="function">
    <text evidence="5">Specifically methylates the pseudouridine at position 1915 (m3Psi1915) in 23S rRNA.</text>
</comment>
<dbReference type="EC" id="2.1.1.177" evidence="5"/>
<feature type="binding site" evidence="5">
    <location>
        <position position="101"/>
    </location>
    <ligand>
        <name>S-adenosyl-L-methionine</name>
        <dbReference type="ChEBI" id="CHEBI:59789"/>
    </ligand>
</feature>
<keyword evidence="7" id="KW-1185">Reference proteome</keyword>
<comment type="subcellular location">
    <subcellularLocation>
        <location evidence="5">Cytoplasm</location>
    </subcellularLocation>
</comment>
<dbReference type="NCBIfam" id="NF000989">
    <property type="entry name" value="PRK00103.2-3"/>
    <property type="match status" value="1"/>
</dbReference>
<keyword evidence="5" id="KW-0698">rRNA processing</keyword>
<evidence type="ECO:0000256" key="4">
    <source>
        <dbReference type="ARBA" id="ARBA00038303"/>
    </source>
</evidence>
<dbReference type="SUPFAM" id="SSF75217">
    <property type="entry name" value="alpha/beta knot"/>
    <property type="match status" value="1"/>
</dbReference>
<dbReference type="RefSeq" id="WP_289503568.1">
    <property type="nucleotide sequence ID" value="NZ_CP116805.1"/>
</dbReference>
<dbReference type="AlphaFoldDB" id="A0AAE9XTC8"/>
<dbReference type="CDD" id="cd18081">
    <property type="entry name" value="RlmH-like"/>
    <property type="match status" value="1"/>
</dbReference>
<accession>A0AAE9XTC8</accession>
<evidence type="ECO:0000256" key="1">
    <source>
        <dbReference type="ARBA" id="ARBA00022603"/>
    </source>
</evidence>
<evidence type="ECO:0000313" key="6">
    <source>
        <dbReference type="EMBL" id="WCL53885.1"/>
    </source>
</evidence>
<comment type="catalytic activity">
    <reaction evidence="5">
        <text>pseudouridine(1915) in 23S rRNA + S-adenosyl-L-methionine = N(3)-methylpseudouridine(1915) in 23S rRNA + S-adenosyl-L-homocysteine + H(+)</text>
        <dbReference type="Rhea" id="RHEA:42752"/>
        <dbReference type="Rhea" id="RHEA-COMP:10221"/>
        <dbReference type="Rhea" id="RHEA-COMP:10222"/>
        <dbReference type="ChEBI" id="CHEBI:15378"/>
        <dbReference type="ChEBI" id="CHEBI:57856"/>
        <dbReference type="ChEBI" id="CHEBI:59789"/>
        <dbReference type="ChEBI" id="CHEBI:65314"/>
        <dbReference type="ChEBI" id="CHEBI:74486"/>
        <dbReference type="EC" id="2.1.1.177"/>
    </reaction>
</comment>
<evidence type="ECO:0000256" key="2">
    <source>
        <dbReference type="ARBA" id="ARBA00022679"/>
    </source>
</evidence>
<dbReference type="Gene3D" id="3.40.1280.10">
    <property type="match status" value="1"/>
</dbReference>
<dbReference type="GO" id="GO:0005737">
    <property type="term" value="C:cytoplasm"/>
    <property type="evidence" value="ECO:0007669"/>
    <property type="project" value="UniProtKB-SubCell"/>
</dbReference>
<protein>
    <recommendedName>
        <fullName evidence="5">Ribosomal RNA large subunit methyltransferase H</fullName>
        <ecNumber evidence="5">2.1.1.177</ecNumber>
    </recommendedName>
    <alternativeName>
        <fullName evidence="5">23S rRNA (pseudouridine1915-N3)-methyltransferase</fullName>
    </alternativeName>
    <alternativeName>
        <fullName evidence="5">23S rRNA m3Psi1915 methyltransferase</fullName>
    </alternativeName>
    <alternativeName>
        <fullName evidence="5">rRNA (pseudouridine-N3-)-methyltransferase RlmH</fullName>
    </alternativeName>
</protein>
<keyword evidence="3 5" id="KW-0949">S-adenosyl-L-methionine</keyword>
<dbReference type="NCBIfam" id="NF000986">
    <property type="entry name" value="PRK00103.1-4"/>
    <property type="match status" value="1"/>
</dbReference>
<dbReference type="InterPro" id="IPR003742">
    <property type="entry name" value="RlmH-like"/>
</dbReference>
<dbReference type="InterPro" id="IPR029026">
    <property type="entry name" value="tRNA_m1G_MTases_N"/>
</dbReference>